<dbReference type="GO" id="GO:0046872">
    <property type="term" value="F:metal ion binding"/>
    <property type="evidence" value="ECO:0007669"/>
    <property type="project" value="UniProtKB-KW"/>
</dbReference>
<proteinExistence type="predicted"/>
<dbReference type="OrthoDB" id="9795032at2"/>
<keyword evidence="4" id="KW-0411">Iron-sulfur</keyword>
<dbReference type="Pfam" id="PF09360">
    <property type="entry name" value="zf-CDGSH"/>
    <property type="match status" value="1"/>
</dbReference>
<protein>
    <submittedName>
        <fullName evidence="6">Zinc finger, CDGSH-type</fullName>
    </submittedName>
</protein>
<evidence type="ECO:0000256" key="4">
    <source>
        <dbReference type="ARBA" id="ARBA00023014"/>
    </source>
</evidence>
<dbReference type="STRING" id="326298.Suden_1000"/>
<feature type="domain" description="Iron-binding zinc finger CDGSH type" evidence="5">
    <location>
        <begin position="48"/>
        <end position="83"/>
    </location>
</feature>
<keyword evidence="3" id="KW-0408">Iron</keyword>
<evidence type="ECO:0000313" key="6">
    <source>
        <dbReference type="EMBL" id="ABB44278.1"/>
    </source>
</evidence>
<evidence type="ECO:0000256" key="3">
    <source>
        <dbReference type="ARBA" id="ARBA00023004"/>
    </source>
</evidence>
<dbReference type="KEGG" id="tdn:Suden_1000"/>
<dbReference type="GO" id="GO:0051537">
    <property type="term" value="F:2 iron, 2 sulfur cluster binding"/>
    <property type="evidence" value="ECO:0007669"/>
    <property type="project" value="UniProtKB-KW"/>
</dbReference>
<feature type="domain" description="Iron-binding zinc finger CDGSH type" evidence="5">
    <location>
        <begin position="10"/>
        <end position="47"/>
    </location>
</feature>
<keyword evidence="7" id="KW-1185">Reference proteome</keyword>
<dbReference type="InterPro" id="IPR018967">
    <property type="entry name" value="FeS-contain_CDGSH-typ"/>
</dbReference>
<dbReference type="PANTHER" id="PTHR46491:SF3">
    <property type="entry name" value="CDGSH IRON-SULFUR DOMAIN-CONTAINING PROTEIN 3, MITOCHONDRIAL"/>
    <property type="match status" value="1"/>
</dbReference>
<dbReference type="InterPro" id="IPR052950">
    <property type="entry name" value="CISD"/>
</dbReference>
<dbReference type="PANTHER" id="PTHR46491">
    <property type="entry name" value="CDGSH IRON SULFUR DOMAIN PROTEIN HOMOLOG"/>
    <property type="match status" value="1"/>
</dbReference>
<evidence type="ECO:0000313" key="7">
    <source>
        <dbReference type="Proteomes" id="UP000002714"/>
    </source>
</evidence>
<dbReference type="EMBL" id="CP000153">
    <property type="protein sequence ID" value="ABB44278.1"/>
    <property type="molecule type" value="Genomic_DNA"/>
</dbReference>
<dbReference type="Gene3D" id="3.40.5.90">
    <property type="entry name" value="CDGSH iron-sulfur domain, mitoNEET-type"/>
    <property type="match status" value="2"/>
</dbReference>
<dbReference type="Proteomes" id="UP000002714">
    <property type="component" value="Chromosome"/>
</dbReference>
<gene>
    <name evidence="6" type="ordered locus">Suden_1000</name>
</gene>
<dbReference type="SMART" id="SM00704">
    <property type="entry name" value="ZnF_CDGSH"/>
    <property type="match status" value="2"/>
</dbReference>
<keyword evidence="2" id="KW-0479">Metal-binding</keyword>
<evidence type="ECO:0000256" key="2">
    <source>
        <dbReference type="ARBA" id="ARBA00022723"/>
    </source>
</evidence>
<organism evidence="6 7">
    <name type="scientific">Sulfurimonas denitrificans (strain ATCC 33889 / DSM 1251)</name>
    <name type="common">Thiomicrospira denitrificans (strain ATCC 33889 / DSM 1251)</name>
    <dbReference type="NCBI Taxonomy" id="326298"/>
    <lineage>
        <taxon>Bacteria</taxon>
        <taxon>Pseudomonadati</taxon>
        <taxon>Campylobacterota</taxon>
        <taxon>Epsilonproteobacteria</taxon>
        <taxon>Campylobacterales</taxon>
        <taxon>Sulfurimonadaceae</taxon>
        <taxon>Sulfurimonas</taxon>
    </lineage>
</organism>
<evidence type="ECO:0000259" key="5">
    <source>
        <dbReference type="SMART" id="SM00704"/>
    </source>
</evidence>
<dbReference type="AlphaFoldDB" id="Q30RV3"/>
<dbReference type="HOGENOM" id="CLU_145019_2_1_7"/>
<dbReference type="GO" id="GO:0005737">
    <property type="term" value="C:cytoplasm"/>
    <property type="evidence" value="ECO:0007669"/>
    <property type="project" value="UniProtKB-ARBA"/>
</dbReference>
<dbReference type="eggNOG" id="COG3369">
    <property type="taxonomic scope" value="Bacteria"/>
</dbReference>
<keyword evidence="1" id="KW-0001">2Fe-2S</keyword>
<dbReference type="InterPro" id="IPR042216">
    <property type="entry name" value="MitoNEET_CISD"/>
</dbReference>
<dbReference type="RefSeq" id="WP_011372630.1">
    <property type="nucleotide sequence ID" value="NC_007575.1"/>
</dbReference>
<reference evidence="6 7" key="1">
    <citation type="journal article" date="2008" name="Appl. Environ. Microbiol.">
        <title>Genome of the epsilonproteobacterial chemolithoautotroph Sulfurimonas denitrificans.</title>
        <authorList>
            <person name="Sievert S.M."/>
            <person name="Scott K.M."/>
            <person name="Klotz M.G."/>
            <person name="Chain P.S.G."/>
            <person name="Hauser L.J."/>
            <person name="Hemp J."/>
            <person name="Huegler M."/>
            <person name="Land M."/>
            <person name="Lapidus A."/>
            <person name="Larimer F.W."/>
            <person name="Lucas S."/>
            <person name="Malfatti S.A."/>
            <person name="Meyer F."/>
            <person name="Paulsen I.T."/>
            <person name="Ren Q."/>
            <person name="Simon J."/>
            <person name="Bailey K."/>
            <person name="Diaz E."/>
            <person name="Fitzpatrick K.A."/>
            <person name="Glover B."/>
            <person name="Gwatney N."/>
            <person name="Korajkic A."/>
            <person name="Long A."/>
            <person name="Mobberley J.M."/>
            <person name="Pantry S.N."/>
            <person name="Pazder G."/>
            <person name="Peterson S."/>
            <person name="Quintanilla J.D."/>
            <person name="Sprinkle R."/>
            <person name="Stephens J."/>
            <person name="Thomas P."/>
            <person name="Vaughn R."/>
            <person name="Weber M.J."/>
            <person name="Wooten L.L."/>
        </authorList>
    </citation>
    <scope>NUCLEOTIDE SEQUENCE [LARGE SCALE GENOMIC DNA]</scope>
    <source>
        <strain evidence="7">ATCC 33889 / DSM 1251</strain>
    </source>
</reference>
<evidence type="ECO:0000256" key="1">
    <source>
        <dbReference type="ARBA" id="ARBA00022714"/>
    </source>
</evidence>
<sequence length="96" mass="10858">MCKDAIVFDNKPNGVTLEAWIPYYICTCGRSEGGVFCDGKHEGSSCMPKKVTVEKTKQYHICMCKSSKNFPFCDGTHSTYRDEDIGGKVRYEEEVE</sequence>
<name>Q30RV3_SULDN</name>
<accession>Q30RV3</accession>